<feature type="transmembrane region" description="Helical" evidence="7">
    <location>
        <begin position="229"/>
        <end position="252"/>
    </location>
</feature>
<proteinExistence type="inferred from homology"/>
<keyword evidence="4 7" id="KW-1133">Transmembrane helix</keyword>
<keyword evidence="9" id="KW-1185">Reference proteome</keyword>
<evidence type="ECO:0008006" key="10">
    <source>
        <dbReference type="Google" id="ProtNLM"/>
    </source>
</evidence>
<feature type="transmembrane region" description="Helical" evidence="7">
    <location>
        <begin position="394"/>
        <end position="415"/>
    </location>
</feature>
<dbReference type="Proteomes" id="UP000509704">
    <property type="component" value="Chromosome 3"/>
</dbReference>
<evidence type="ECO:0000256" key="5">
    <source>
        <dbReference type="ARBA" id="ARBA00023136"/>
    </source>
</evidence>
<name>A0A7H9B1C3_ZYGMR</name>
<evidence type="ECO:0000256" key="6">
    <source>
        <dbReference type="ARBA" id="ARBA00037968"/>
    </source>
</evidence>
<feature type="transmembrane region" description="Helical" evidence="7">
    <location>
        <begin position="337"/>
        <end position="359"/>
    </location>
</feature>
<evidence type="ECO:0000313" key="9">
    <source>
        <dbReference type="Proteomes" id="UP000509704"/>
    </source>
</evidence>
<feature type="transmembrane region" description="Helical" evidence="7">
    <location>
        <begin position="200"/>
        <end position="223"/>
    </location>
</feature>
<reference evidence="8 9" key="1">
    <citation type="submission" date="2020-07" db="EMBL/GenBank/DDBJ databases">
        <title>The yeast mating-type switching endonuclease HO is a domesticated member of an unorthodox homing genetic element family.</title>
        <authorList>
            <person name="Coughlan A.Y."/>
            <person name="Lombardi L."/>
            <person name="Braun-Galleani S."/>
            <person name="Martos A.R."/>
            <person name="Galeote V."/>
            <person name="Bigey F."/>
            <person name="Dequin S."/>
            <person name="Byrne K.P."/>
            <person name="Wolfe K.H."/>
        </authorList>
    </citation>
    <scope>NUCLEOTIDE SEQUENCE [LARGE SCALE GENOMIC DNA]</scope>
    <source>
        <strain evidence="8 9">NRRL Y-6702</strain>
    </source>
</reference>
<feature type="transmembrane region" description="Helical" evidence="7">
    <location>
        <begin position="366"/>
        <end position="388"/>
    </location>
</feature>
<dbReference type="Gene3D" id="1.20.1250.20">
    <property type="entry name" value="MFS general substrate transporter like domains"/>
    <property type="match status" value="1"/>
</dbReference>
<dbReference type="KEGG" id="zmk:HG535_0C06420"/>
<keyword evidence="3 7" id="KW-0812">Transmembrane</keyword>
<dbReference type="GO" id="GO:0033229">
    <property type="term" value="F:cysteine transmembrane transporter activity"/>
    <property type="evidence" value="ECO:0007669"/>
    <property type="project" value="TreeGrafter"/>
</dbReference>
<gene>
    <name evidence="8" type="ORF">HG535_0C06420</name>
</gene>
<evidence type="ECO:0000256" key="4">
    <source>
        <dbReference type="ARBA" id="ARBA00022989"/>
    </source>
</evidence>
<keyword evidence="5 7" id="KW-0472">Membrane</keyword>
<comment type="subcellular location">
    <subcellularLocation>
        <location evidence="1">Membrane</location>
        <topology evidence="1">Multi-pass membrane protein</topology>
    </subcellularLocation>
</comment>
<dbReference type="InterPro" id="IPR011701">
    <property type="entry name" value="MFS"/>
</dbReference>
<dbReference type="AlphaFoldDB" id="A0A7H9B1C3"/>
<dbReference type="PANTHER" id="PTHR43791:SF63">
    <property type="entry name" value="HIGH AFFINITY CYSTEINE TRANSPORTER"/>
    <property type="match status" value="1"/>
</dbReference>
<dbReference type="InterPro" id="IPR036259">
    <property type="entry name" value="MFS_trans_sf"/>
</dbReference>
<evidence type="ECO:0000256" key="2">
    <source>
        <dbReference type="ARBA" id="ARBA00022448"/>
    </source>
</evidence>
<evidence type="ECO:0000313" key="8">
    <source>
        <dbReference type="EMBL" id="QLG72287.1"/>
    </source>
</evidence>
<dbReference type="PANTHER" id="PTHR43791">
    <property type="entry name" value="PERMEASE-RELATED"/>
    <property type="match status" value="1"/>
</dbReference>
<evidence type="ECO:0000256" key="3">
    <source>
        <dbReference type="ARBA" id="ARBA00022692"/>
    </source>
</evidence>
<protein>
    <recommendedName>
        <fullName evidence="10">Major facilitator superfamily (MFS) profile domain-containing protein</fullName>
    </recommendedName>
</protein>
<dbReference type="Pfam" id="PF07690">
    <property type="entry name" value="MFS_1"/>
    <property type="match status" value="1"/>
</dbReference>
<feature type="transmembrane region" description="Helical" evidence="7">
    <location>
        <begin position="68"/>
        <end position="85"/>
    </location>
</feature>
<feature type="transmembrane region" description="Helical" evidence="7">
    <location>
        <begin position="460"/>
        <end position="482"/>
    </location>
</feature>
<feature type="transmembrane region" description="Helical" evidence="7">
    <location>
        <begin position="427"/>
        <end position="448"/>
    </location>
</feature>
<sequence>MKEISKVEADIVAGSLSSTDDIQTPPKRENEILIPSRHADATLAFMEENDASVAEITPEQEKKLRRKLFFTVFCFVFAINLLLYMDKATLSYDSILGFFEDTGLTQNTYNTVNTLFYVGYAIGQFPGQYLAQRLPLGSFLGGILASWTVLVFLHCAAFNFSGVAALRFFLGLTESIVIPILMATMGMFFNASERAAAQPFFFAACMGSPIPTGFIAYGVLHILSPSIALWRIFTIIIGGLTFILTIIVILWFPNNPADVKFFTKEERVWIIRRVQASTGSSIEQKVFKKDQFKEAMKDYLTWLFGLFFLLQQLANNLPYQQNLLFEGMGGVDALGSTLVSVAGAGFAVVCALIATLTLLRWKNISAFTAIFWTLPAWVGSIAAATLPWDNKMGILANICLAGQVFGIPFIIALDWASSSASGYTKKFTRSSVCMFAYGIANIISPQIWQEKDAPRYLPAWIVQIVLSFSLSPLVLLVIYFILKARNNERLKHYDENYRNYVEKYQLVESEDNDNEKMMKVSSQNDINLAVLDLTDSENKTFIYPL</sequence>
<dbReference type="FunFam" id="1.20.1250.20:FF:000476">
    <property type="entry name" value="Cysteine transporter"/>
    <property type="match status" value="1"/>
</dbReference>
<evidence type="ECO:0000256" key="7">
    <source>
        <dbReference type="SAM" id="Phobius"/>
    </source>
</evidence>
<evidence type="ECO:0000256" key="1">
    <source>
        <dbReference type="ARBA" id="ARBA00004141"/>
    </source>
</evidence>
<dbReference type="SUPFAM" id="SSF103473">
    <property type="entry name" value="MFS general substrate transporter"/>
    <property type="match status" value="1"/>
</dbReference>
<organism evidence="8 9">
    <name type="scientific">Zygotorulaspora mrakii</name>
    <name type="common">Zygosaccharomyces mrakii</name>
    <dbReference type="NCBI Taxonomy" id="42260"/>
    <lineage>
        <taxon>Eukaryota</taxon>
        <taxon>Fungi</taxon>
        <taxon>Dikarya</taxon>
        <taxon>Ascomycota</taxon>
        <taxon>Saccharomycotina</taxon>
        <taxon>Saccharomycetes</taxon>
        <taxon>Saccharomycetales</taxon>
        <taxon>Saccharomycetaceae</taxon>
        <taxon>Zygotorulaspora</taxon>
    </lineage>
</organism>
<comment type="similarity">
    <text evidence="6">Belongs to the major facilitator superfamily. Allantoate permease family.</text>
</comment>
<dbReference type="GeneID" id="59235985"/>
<dbReference type="OrthoDB" id="3639251at2759"/>
<dbReference type="GO" id="GO:0016020">
    <property type="term" value="C:membrane"/>
    <property type="evidence" value="ECO:0007669"/>
    <property type="project" value="UniProtKB-SubCell"/>
</dbReference>
<dbReference type="EMBL" id="CP058606">
    <property type="protein sequence ID" value="QLG72287.1"/>
    <property type="molecule type" value="Genomic_DNA"/>
</dbReference>
<feature type="transmembrane region" description="Helical" evidence="7">
    <location>
        <begin position="138"/>
        <end position="160"/>
    </location>
</feature>
<keyword evidence="2" id="KW-0813">Transport</keyword>
<feature type="transmembrane region" description="Helical" evidence="7">
    <location>
        <begin position="166"/>
        <end position="188"/>
    </location>
</feature>
<dbReference type="RefSeq" id="XP_037144015.1">
    <property type="nucleotide sequence ID" value="XM_037288120.1"/>
</dbReference>
<accession>A0A7H9B1C3</accession>